<keyword evidence="1" id="KW-0472">Membrane</keyword>
<keyword evidence="3" id="KW-1185">Reference proteome</keyword>
<dbReference type="OrthoDB" id="3251871at2759"/>
<sequence length="90" mass="9870">TDRLGGPVAVRSYVDKRKFLRSIQRLALYPLVPVLTLLGMVVMNMVDEPTKAMYVYATVMAATGGMMNLVVFALNPALPDIWREAALSGL</sequence>
<evidence type="ECO:0000313" key="3">
    <source>
        <dbReference type="Proteomes" id="UP001149813"/>
    </source>
</evidence>
<proteinExistence type="predicted"/>
<dbReference type="EMBL" id="JANBOJ010000900">
    <property type="protein sequence ID" value="KAJ1718450.1"/>
    <property type="molecule type" value="Genomic_DNA"/>
</dbReference>
<protein>
    <submittedName>
        <fullName evidence="2">Uncharacterized protein</fullName>
    </submittedName>
</protein>
<gene>
    <name evidence="2" type="ORF">LPJ53_006512</name>
</gene>
<feature type="transmembrane region" description="Helical" evidence="1">
    <location>
        <begin position="52"/>
        <end position="74"/>
    </location>
</feature>
<reference evidence="2" key="1">
    <citation type="submission" date="2022-07" db="EMBL/GenBank/DDBJ databases">
        <title>Phylogenomic reconstructions and comparative analyses of Kickxellomycotina fungi.</title>
        <authorList>
            <person name="Reynolds N.K."/>
            <person name="Stajich J.E."/>
            <person name="Barry K."/>
            <person name="Grigoriev I.V."/>
            <person name="Crous P."/>
            <person name="Smith M.E."/>
        </authorList>
    </citation>
    <scope>NUCLEOTIDE SEQUENCE</scope>
    <source>
        <strain evidence="2">NBRC 32514</strain>
    </source>
</reference>
<keyword evidence="1" id="KW-1133">Transmembrane helix</keyword>
<keyword evidence="1" id="KW-0812">Transmembrane</keyword>
<evidence type="ECO:0000313" key="2">
    <source>
        <dbReference type="EMBL" id="KAJ1718450.1"/>
    </source>
</evidence>
<feature type="non-terminal residue" evidence="2">
    <location>
        <position position="1"/>
    </location>
</feature>
<accession>A0A9W8CLV8</accession>
<dbReference type="AlphaFoldDB" id="A0A9W8CLV8"/>
<feature type="transmembrane region" description="Helical" evidence="1">
    <location>
        <begin position="26"/>
        <end position="46"/>
    </location>
</feature>
<name>A0A9W8CLV8_9FUNG</name>
<comment type="caution">
    <text evidence="2">The sequence shown here is derived from an EMBL/GenBank/DDBJ whole genome shotgun (WGS) entry which is preliminary data.</text>
</comment>
<dbReference type="Proteomes" id="UP001149813">
    <property type="component" value="Unassembled WGS sequence"/>
</dbReference>
<organism evidence="2 3">
    <name type="scientific">Coemansia erecta</name>
    <dbReference type="NCBI Taxonomy" id="147472"/>
    <lineage>
        <taxon>Eukaryota</taxon>
        <taxon>Fungi</taxon>
        <taxon>Fungi incertae sedis</taxon>
        <taxon>Zoopagomycota</taxon>
        <taxon>Kickxellomycotina</taxon>
        <taxon>Kickxellomycetes</taxon>
        <taxon>Kickxellales</taxon>
        <taxon>Kickxellaceae</taxon>
        <taxon>Coemansia</taxon>
    </lineage>
</organism>
<evidence type="ECO:0000256" key="1">
    <source>
        <dbReference type="SAM" id="Phobius"/>
    </source>
</evidence>